<gene>
    <name evidence="2" type="ORF">AC058_01700</name>
</gene>
<keyword evidence="1" id="KW-0732">Signal</keyword>
<evidence type="ECO:0000313" key="2">
    <source>
        <dbReference type="EMBL" id="ONN56397.1"/>
    </source>
</evidence>
<name>A0A1V2V2L7_9GAMM</name>
<dbReference type="AlphaFoldDB" id="A0A1V2V2L7"/>
<keyword evidence="3" id="KW-1185">Reference proteome</keyword>
<dbReference type="RefSeq" id="WP_077168356.1">
    <property type="nucleotide sequence ID" value="NZ_LFZS01000001.1"/>
</dbReference>
<feature type="chain" id="PRO_5012708322" evidence="1">
    <location>
        <begin position="21"/>
        <end position="116"/>
    </location>
</feature>
<proteinExistence type="predicted"/>
<reference evidence="2 3" key="1">
    <citation type="submission" date="2015-07" db="EMBL/GenBank/DDBJ databases">
        <title>Acinetobacter yuneri, a novel member of Acinetobacter calcoaceticus-Acinetobacter baumannii complex isolated from clinical specimen.</title>
        <authorList>
            <person name="Yu Y."/>
        </authorList>
    </citation>
    <scope>NUCLEOTIDE SEQUENCE [LARGE SCALE GENOMIC DNA]</scope>
    <source>
        <strain evidence="2 3">A362</strain>
    </source>
</reference>
<organism evidence="2 3">
    <name type="scientific">Acinetobacter genomosp. 33YU</name>
    <dbReference type="NCBI Taxonomy" id="1675530"/>
    <lineage>
        <taxon>Bacteria</taxon>
        <taxon>Pseudomonadati</taxon>
        <taxon>Pseudomonadota</taxon>
        <taxon>Gammaproteobacteria</taxon>
        <taxon>Moraxellales</taxon>
        <taxon>Moraxellaceae</taxon>
        <taxon>Acinetobacter</taxon>
    </lineage>
</organism>
<feature type="signal peptide" evidence="1">
    <location>
        <begin position="1"/>
        <end position="20"/>
    </location>
</feature>
<evidence type="ECO:0000313" key="3">
    <source>
        <dbReference type="Proteomes" id="UP000189376"/>
    </source>
</evidence>
<sequence>MKYNVIALLTGFLLVSAAHAEEAPMDATHLGLRAFVYNAFAGIKKAADMPQFPKGHPLTKAELYNGVAAGVRVRGKNCNSVVDARALDANGSKISVKCAGGESYQVLPLTGEVKGK</sequence>
<accession>A0A1V2V2L7</accession>
<dbReference type="Proteomes" id="UP000189376">
    <property type="component" value="Unassembled WGS sequence"/>
</dbReference>
<protein>
    <submittedName>
        <fullName evidence="2">Uncharacterized protein</fullName>
    </submittedName>
</protein>
<dbReference type="EMBL" id="LFZS01000001">
    <property type="protein sequence ID" value="ONN56397.1"/>
    <property type="molecule type" value="Genomic_DNA"/>
</dbReference>
<evidence type="ECO:0000256" key="1">
    <source>
        <dbReference type="SAM" id="SignalP"/>
    </source>
</evidence>
<comment type="caution">
    <text evidence="2">The sequence shown here is derived from an EMBL/GenBank/DDBJ whole genome shotgun (WGS) entry which is preliminary data.</text>
</comment>